<dbReference type="EMBL" id="LN868941">
    <property type="protein sequence ID" value="CRY84607.1"/>
    <property type="molecule type" value="Genomic_DNA"/>
</dbReference>
<dbReference type="KEGG" id="nfr:ERS450000_06149"/>
<organism evidence="1 2">
    <name type="scientific">Nocardia farcinica</name>
    <dbReference type="NCBI Taxonomy" id="37329"/>
    <lineage>
        <taxon>Bacteria</taxon>
        <taxon>Bacillati</taxon>
        <taxon>Actinomycetota</taxon>
        <taxon>Actinomycetes</taxon>
        <taxon>Mycobacteriales</taxon>
        <taxon>Nocardiaceae</taxon>
        <taxon>Nocardia</taxon>
    </lineage>
</organism>
<dbReference type="RefSeq" id="WP_060595289.1">
    <property type="nucleotide sequence ID" value="NZ_CP031419.1"/>
</dbReference>
<protein>
    <submittedName>
        <fullName evidence="1">Uncharacterized protein</fullName>
    </submittedName>
</protein>
<keyword evidence="1" id="KW-0614">Plasmid</keyword>
<accession>A0A0H5PA79</accession>
<evidence type="ECO:0000313" key="2">
    <source>
        <dbReference type="Proteomes" id="UP000057820"/>
    </source>
</evidence>
<evidence type="ECO:0000313" key="1">
    <source>
        <dbReference type="EMBL" id="CRY84607.1"/>
    </source>
</evidence>
<proteinExistence type="predicted"/>
<reference evidence="2" key="1">
    <citation type="submission" date="2015-03" db="EMBL/GenBank/DDBJ databases">
        <authorList>
            <consortium name="Pathogen Informatics"/>
        </authorList>
    </citation>
    <scope>NUCLEOTIDE SEQUENCE [LARGE SCALE GENOMIC DNA]</scope>
    <source>
        <strain evidence="2">NCTC11134</strain>
        <plasmid evidence="2">4</plasmid>
    </source>
</reference>
<dbReference type="AlphaFoldDB" id="A0A0H5PA79"/>
<geneLocation type="plasmid" evidence="1">
    <name>4</name>
</geneLocation>
<name>A0A0H5PA79_NOCFR</name>
<gene>
    <name evidence="1" type="ORF">ERS450000_06149</name>
</gene>
<sequence>MPSGHPEFFGEVVKARREYLSLTMAEVRAAGGPAQTTMVRTERGELDNPQKKIFAKFDEALRWVPGSAAAAYWNGEVPVPLEPAQPPAPPLSLAGSDVEVPLDQVIALMELQRDLNAAAEARRELSADSVQDLATRLNREVSLIVGRWATTMLERNRGTEAVHPGLEVIFADALSTPVDPGTPDAEERLYRRWLLGGRSAAGLGEELRQKFEQRYRQRGGDLDADQ</sequence>
<dbReference type="Proteomes" id="UP000057820">
    <property type="component" value="Plasmid 4"/>
</dbReference>